<name>A0AAN1XY46_UNVUL</name>
<dbReference type="EMBL" id="AP025523">
    <property type="protein sequence ID" value="BDE06488.1"/>
    <property type="molecule type" value="Genomic_DNA"/>
</dbReference>
<dbReference type="RefSeq" id="WP_317997443.1">
    <property type="nucleotide sequence ID" value="NZ_AP025523.1"/>
</dbReference>
<protein>
    <submittedName>
        <fullName evidence="1">Uncharacterized protein</fullName>
    </submittedName>
</protein>
<gene>
    <name evidence="1" type="ORF">WPS_17640</name>
</gene>
<keyword evidence="2" id="KW-1185">Reference proteome</keyword>
<sequence length="251" mass="27402">MNGELASDPRAYILGGNASTLAFTSSLVPENRQVTAWLVPLAWTPIGVVLGENWQRVGIAADNLAGWTDQTFDPADERSFVSSLRELDLLARIGWEAAVPEALTDENVVNVDDLPDDILDALTHAPESLVQCAICRRTCVRDHFVWNERRLCAWDYHATVFGKRGPWRDAPYEERLFETLPNAAYVAGPLLEEVKVDAILAIDGVDDALARTLLNTTIAADAAHAHLAVRTAGGYTLLRERGSEVPAGETA</sequence>
<reference evidence="1 2" key="1">
    <citation type="journal article" date="2022" name="ISME Commun">
        <title>Vulcanimicrobium alpinus gen. nov. sp. nov., the first cultivated representative of the candidate phylum 'Eremiobacterota', is a metabolically versatile aerobic anoxygenic phototroph.</title>
        <authorList>
            <person name="Yabe S."/>
            <person name="Muto K."/>
            <person name="Abe K."/>
            <person name="Yokota A."/>
            <person name="Staudigel H."/>
            <person name="Tebo B.M."/>
        </authorList>
    </citation>
    <scope>NUCLEOTIDE SEQUENCE [LARGE SCALE GENOMIC DNA]</scope>
    <source>
        <strain evidence="1 2">WC8-2</strain>
    </source>
</reference>
<organism evidence="1 2">
    <name type="scientific">Vulcanimicrobium alpinum</name>
    <dbReference type="NCBI Taxonomy" id="3016050"/>
    <lineage>
        <taxon>Bacteria</taxon>
        <taxon>Bacillati</taxon>
        <taxon>Vulcanimicrobiota</taxon>
        <taxon>Vulcanimicrobiia</taxon>
        <taxon>Vulcanimicrobiales</taxon>
        <taxon>Vulcanimicrobiaceae</taxon>
        <taxon>Vulcanimicrobium</taxon>
    </lineage>
</organism>
<accession>A0AAN1XY46</accession>
<dbReference type="Proteomes" id="UP001317532">
    <property type="component" value="Chromosome"/>
</dbReference>
<dbReference type="AlphaFoldDB" id="A0AAN1XY46"/>
<proteinExistence type="predicted"/>
<evidence type="ECO:0000313" key="2">
    <source>
        <dbReference type="Proteomes" id="UP001317532"/>
    </source>
</evidence>
<evidence type="ECO:0000313" key="1">
    <source>
        <dbReference type="EMBL" id="BDE06488.1"/>
    </source>
</evidence>
<dbReference type="KEGG" id="vab:WPS_17640"/>